<sequence>MTPGKTRNIPIKYTKENQRYSAVVELAGAANAAIKDVVVVPMFEPRVSGYTRSTVITPTPTRGVRADVKTEDDWTRKVKNAPTINARYPVNA</sequence>
<evidence type="ECO:0000313" key="1">
    <source>
        <dbReference type="EMBL" id="KAK2717522.1"/>
    </source>
</evidence>
<evidence type="ECO:0000313" key="2">
    <source>
        <dbReference type="Proteomes" id="UP001187531"/>
    </source>
</evidence>
<name>A0AA88L5F3_ARTSF</name>
<comment type="caution">
    <text evidence="1">The sequence shown here is derived from an EMBL/GenBank/DDBJ whole genome shotgun (WGS) entry which is preliminary data.</text>
</comment>
<gene>
    <name evidence="1" type="ORF">QYM36_006341</name>
</gene>
<protein>
    <submittedName>
        <fullName evidence="1">Uncharacterized protein</fullName>
    </submittedName>
</protein>
<keyword evidence="2" id="KW-1185">Reference proteome</keyword>
<accession>A0AA88L5F3</accession>
<reference evidence="1" key="1">
    <citation type="submission" date="2023-07" db="EMBL/GenBank/DDBJ databases">
        <title>Chromosome-level genome assembly of Artemia franciscana.</title>
        <authorList>
            <person name="Jo E."/>
        </authorList>
    </citation>
    <scope>NUCLEOTIDE SEQUENCE</scope>
    <source>
        <tissue evidence="1">Whole body</tissue>
    </source>
</reference>
<proteinExistence type="predicted"/>
<dbReference type="AlphaFoldDB" id="A0AA88L5F3"/>
<feature type="non-terminal residue" evidence="1">
    <location>
        <position position="92"/>
    </location>
</feature>
<dbReference type="Proteomes" id="UP001187531">
    <property type="component" value="Unassembled WGS sequence"/>
</dbReference>
<dbReference type="EMBL" id="JAVRJZ010000010">
    <property type="protein sequence ID" value="KAK2717522.1"/>
    <property type="molecule type" value="Genomic_DNA"/>
</dbReference>
<organism evidence="1 2">
    <name type="scientific">Artemia franciscana</name>
    <name type="common">Brine shrimp</name>
    <name type="synonym">Artemia sanfranciscana</name>
    <dbReference type="NCBI Taxonomy" id="6661"/>
    <lineage>
        <taxon>Eukaryota</taxon>
        <taxon>Metazoa</taxon>
        <taxon>Ecdysozoa</taxon>
        <taxon>Arthropoda</taxon>
        <taxon>Crustacea</taxon>
        <taxon>Branchiopoda</taxon>
        <taxon>Anostraca</taxon>
        <taxon>Artemiidae</taxon>
        <taxon>Artemia</taxon>
    </lineage>
</organism>